<dbReference type="Proteomes" id="UP000234585">
    <property type="component" value="Unassembled WGS sequence"/>
</dbReference>
<dbReference type="InterPro" id="IPR002523">
    <property type="entry name" value="MgTranspt_CorA/ZnTranspt_ZntB"/>
</dbReference>
<feature type="transmembrane region" description="Helical" evidence="6">
    <location>
        <begin position="772"/>
        <end position="798"/>
    </location>
</feature>
<dbReference type="GeneID" id="36519720"/>
<proteinExistence type="predicted"/>
<dbReference type="STRING" id="41067.A0A2I2FC03"/>
<dbReference type="GO" id="GO:0046873">
    <property type="term" value="F:metal ion transmembrane transporter activity"/>
    <property type="evidence" value="ECO:0007669"/>
    <property type="project" value="InterPro"/>
</dbReference>
<reference evidence="7 8" key="1">
    <citation type="submission" date="2017-12" db="EMBL/GenBank/DDBJ databases">
        <authorList>
            <consortium name="DOE Joint Genome Institute"/>
            <person name="Haridas S."/>
            <person name="Kjaerbolling I."/>
            <person name="Vesth T.C."/>
            <person name="Frisvad J.C."/>
            <person name="Nybo J.L."/>
            <person name="Theobald S."/>
            <person name="Kuo A."/>
            <person name="Bowyer P."/>
            <person name="Matsuda Y."/>
            <person name="Mondo S."/>
            <person name="Lyhne E.K."/>
            <person name="Kogle M.E."/>
            <person name="Clum A."/>
            <person name="Lipzen A."/>
            <person name="Salamov A."/>
            <person name="Ngan C.Y."/>
            <person name="Daum C."/>
            <person name="Chiniquy J."/>
            <person name="Barry K."/>
            <person name="LaButti K."/>
            <person name="Simmons B.A."/>
            <person name="Magnuson J.K."/>
            <person name="Mortensen U.H."/>
            <person name="Larsen T.O."/>
            <person name="Grigoriev I.V."/>
            <person name="Baker S.E."/>
            <person name="Andersen M.R."/>
            <person name="Nordberg H.P."/>
            <person name="Cantor M.N."/>
            <person name="Hua S.X."/>
        </authorList>
    </citation>
    <scope>NUCLEOTIDE SEQUENCE [LARGE SCALE GENOMIC DNA]</scope>
    <source>
        <strain evidence="7 8">CBS 102.13</strain>
    </source>
</reference>
<feature type="region of interest" description="Disordered" evidence="5">
    <location>
        <begin position="98"/>
        <end position="145"/>
    </location>
</feature>
<feature type="compositionally biased region" description="Low complexity" evidence="5">
    <location>
        <begin position="61"/>
        <end position="70"/>
    </location>
</feature>
<evidence type="ECO:0000313" key="7">
    <source>
        <dbReference type="EMBL" id="PLB38154.1"/>
    </source>
</evidence>
<feature type="compositionally biased region" description="Acidic residues" evidence="5">
    <location>
        <begin position="387"/>
        <end position="398"/>
    </location>
</feature>
<keyword evidence="3 6" id="KW-1133">Transmembrane helix</keyword>
<protein>
    <submittedName>
        <fullName evidence="7">Uncharacterized protein</fullName>
    </submittedName>
</protein>
<dbReference type="GO" id="GO:0016020">
    <property type="term" value="C:membrane"/>
    <property type="evidence" value="ECO:0007669"/>
    <property type="project" value="UniProtKB-SubCell"/>
</dbReference>
<keyword evidence="2 6" id="KW-0812">Transmembrane</keyword>
<dbReference type="InterPro" id="IPR045863">
    <property type="entry name" value="CorA_TM1_TM2"/>
</dbReference>
<feature type="transmembrane region" description="Helical" evidence="6">
    <location>
        <begin position="684"/>
        <end position="701"/>
    </location>
</feature>
<evidence type="ECO:0000256" key="1">
    <source>
        <dbReference type="ARBA" id="ARBA00004141"/>
    </source>
</evidence>
<accession>A0A2I2FC03</accession>
<evidence type="ECO:0000256" key="6">
    <source>
        <dbReference type="SAM" id="Phobius"/>
    </source>
</evidence>
<evidence type="ECO:0000256" key="4">
    <source>
        <dbReference type="ARBA" id="ARBA00023136"/>
    </source>
</evidence>
<evidence type="ECO:0000313" key="8">
    <source>
        <dbReference type="Proteomes" id="UP000234585"/>
    </source>
</evidence>
<feature type="transmembrane region" description="Helical" evidence="6">
    <location>
        <begin position="810"/>
        <end position="827"/>
    </location>
</feature>
<feature type="compositionally biased region" description="Basic and acidic residues" evidence="5">
    <location>
        <begin position="36"/>
        <end position="47"/>
    </location>
</feature>
<keyword evidence="8" id="KW-1185">Reference proteome</keyword>
<name>A0A2I2FC03_ASPCN</name>
<organism evidence="7 8">
    <name type="scientific">Aspergillus candidus</name>
    <dbReference type="NCBI Taxonomy" id="41067"/>
    <lineage>
        <taxon>Eukaryota</taxon>
        <taxon>Fungi</taxon>
        <taxon>Dikarya</taxon>
        <taxon>Ascomycota</taxon>
        <taxon>Pezizomycotina</taxon>
        <taxon>Eurotiomycetes</taxon>
        <taxon>Eurotiomycetidae</taxon>
        <taxon>Eurotiales</taxon>
        <taxon>Aspergillaceae</taxon>
        <taxon>Aspergillus</taxon>
        <taxon>Aspergillus subgen. Circumdati</taxon>
    </lineage>
</organism>
<comment type="subcellular location">
    <subcellularLocation>
        <location evidence="1">Membrane</location>
        <topology evidence="1">Multi-pass membrane protein</topology>
    </subcellularLocation>
</comment>
<feature type="transmembrane region" description="Helical" evidence="6">
    <location>
        <begin position="887"/>
        <end position="908"/>
    </location>
</feature>
<feature type="compositionally biased region" description="Basic and acidic residues" evidence="5">
    <location>
        <begin position="8"/>
        <end position="25"/>
    </location>
</feature>
<feature type="region of interest" description="Disordered" evidence="5">
    <location>
        <begin position="387"/>
        <end position="410"/>
    </location>
</feature>
<dbReference type="SUPFAM" id="SSF144083">
    <property type="entry name" value="Magnesium transport protein CorA, transmembrane region"/>
    <property type="match status" value="1"/>
</dbReference>
<feature type="region of interest" description="Disordered" evidence="5">
    <location>
        <begin position="1"/>
        <end position="85"/>
    </location>
</feature>
<dbReference type="Pfam" id="PF01544">
    <property type="entry name" value="CorA"/>
    <property type="match status" value="1"/>
</dbReference>
<feature type="compositionally biased region" description="Low complexity" evidence="5">
    <location>
        <begin position="134"/>
        <end position="144"/>
    </location>
</feature>
<evidence type="ECO:0000256" key="3">
    <source>
        <dbReference type="ARBA" id="ARBA00022989"/>
    </source>
</evidence>
<dbReference type="OrthoDB" id="3231000at2759"/>
<dbReference type="AlphaFoldDB" id="A0A2I2FC03"/>
<feature type="transmembrane region" description="Helical" evidence="6">
    <location>
        <begin position="855"/>
        <end position="875"/>
    </location>
</feature>
<evidence type="ECO:0000256" key="5">
    <source>
        <dbReference type="SAM" id="MobiDB-lite"/>
    </source>
</evidence>
<dbReference type="RefSeq" id="XP_024672166.1">
    <property type="nucleotide sequence ID" value="XM_024812560.1"/>
</dbReference>
<sequence>MAQQPSRHVQEWIKQQHAEAEDASRKLRKAKSKPRSSLEDALRHEPGTHAWVPEQIPLPESSDGTSISSSTAEGSGGYEDRGGNTARRSLHMVDRHDTFIPPASIPLPESRPPSLVEGRLSQQVATRPRQKPRSQSQSQSQSYQPYDRVLTRAAGVFDHIKNGNIRTEPRLRNTSITLYEYHGDGLVTRVGLEDPDSVSDFRDVSEGLRRRVFLIEDLSVRAIHCFGETFGITPEFFEEHLLNSGWSGAKYDDPPAQSWTTARLPKSYTSIQWFRPVYRRLPIFSSRDRKDLLDVDNDGLKYTSGGSPVSIRAETNIFRSEWDLRMDPRGTMNDMGKFGLVERASIWRRYDENRGYEIAVVLLDPLPKISVGHDITLRVQESDAITDDGDILSDDEDHDNGNNDGTRTQPIIIIDGDDTVERLEIPIENPRRETERRPVLGWLHRRRKPKISEETVNVKTSLQVLVKQMAPRRSITIDLEEAFFAYDESNVGTLQKELTETRSTRQEFAEIMDRQGIEVSLLDMLFGIIRKDTSTLLQVLGQILSDMDTDLLDDTKMEDRLALWRQLIKKAEKELTELKTSTKSFLGYFGITHIPDTPSIALDDNDISSDVSDLFQEIDKMLDRLRRGSAALTSNMGLLDSRRSIDEAHAVTRLTELAFLFIPLSFSTSIFGMQIKPFEDSVPLWNFLVVAISVTTFAYLMRLTMRSQWLSNVKQSVKLDVRRYAEQHSLPVQVRSLSMLLLLQWSGSVVKRSSKFTSVWITRHSRRAGVRLWEVVGFPISLVTLVGLVAVVPLSVLWTRNLDHGVQTTVTIPILIAIVVLVGIPYWRNSEPEFRSAFPVLIMGLLKRIPRTTRFLLLGGLGIAALFIVPLALIWTRPLATGIKAGLTTAIVIILLLGAAILSMGLLFSGTSRYARGSASDETDRSSEPYLDPS</sequence>
<dbReference type="Gene3D" id="1.20.58.340">
    <property type="entry name" value="Magnesium transport protein CorA, transmembrane region"/>
    <property type="match status" value="1"/>
</dbReference>
<gene>
    <name evidence="7" type="ORF">BDW47DRAFT_105405</name>
</gene>
<evidence type="ECO:0000256" key="2">
    <source>
        <dbReference type="ARBA" id="ARBA00022692"/>
    </source>
</evidence>
<dbReference type="EMBL" id="KZ559137">
    <property type="protein sequence ID" value="PLB38154.1"/>
    <property type="molecule type" value="Genomic_DNA"/>
</dbReference>
<keyword evidence="4 6" id="KW-0472">Membrane</keyword>